<sequence length="226" mass="25864">MKNVLIIEDEKPLARFLELELAHEGYKVETCHEGLEGLHKALLFDYDFILLDLMLPKMSGLEVCRKVRAAKTTPIIMITARNAVIDRVVGLDLGADDYLTKPFAIEELLARIRSLNRRMAPAAQPASPRYTVGDLTLEPDSHRVQRANQTISLSHREYELLKYLMEHQNTAIPRNQLLNEVWGYDFDGGTNVVDVYIRYLRAKLDDPHAIKLIHTIRGFGYVIRNP</sequence>
<dbReference type="Proteomes" id="UP000812277">
    <property type="component" value="Unassembled WGS sequence"/>
</dbReference>
<evidence type="ECO:0000259" key="9">
    <source>
        <dbReference type="PROSITE" id="PS51755"/>
    </source>
</evidence>
<keyword evidence="5" id="KW-0804">Transcription</keyword>
<dbReference type="InterPro" id="IPR001867">
    <property type="entry name" value="OmpR/PhoB-type_DNA-bd"/>
</dbReference>
<keyword evidence="2" id="KW-0902">Two-component regulatory system</keyword>
<dbReference type="PROSITE" id="PS51755">
    <property type="entry name" value="OMPR_PHOB"/>
    <property type="match status" value="1"/>
</dbReference>
<evidence type="ECO:0000259" key="8">
    <source>
        <dbReference type="PROSITE" id="PS50110"/>
    </source>
</evidence>
<dbReference type="InterPro" id="IPR039420">
    <property type="entry name" value="WalR-like"/>
</dbReference>
<dbReference type="InterPro" id="IPR016032">
    <property type="entry name" value="Sig_transdc_resp-reg_C-effctor"/>
</dbReference>
<evidence type="ECO:0000256" key="3">
    <source>
        <dbReference type="ARBA" id="ARBA00023015"/>
    </source>
</evidence>
<feature type="modified residue" description="4-aspartylphosphate" evidence="6">
    <location>
        <position position="52"/>
    </location>
</feature>
<dbReference type="SUPFAM" id="SSF52172">
    <property type="entry name" value="CheY-like"/>
    <property type="match status" value="1"/>
</dbReference>
<keyword evidence="4 7" id="KW-0238">DNA-binding</keyword>
<name>A0ABS7D8G5_9BACL</name>
<dbReference type="PROSITE" id="PS50110">
    <property type="entry name" value="RESPONSE_REGULATORY"/>
    <property type="match status" value="1"/>
</dbReference>
<dbReference type="InterPro" id="IPR011006">
    <property type="entry name" value="CheY-like_superfamily"/>
</dbReference>
<evidence type="ECO:0000313" key="11">
    <source>
        <dbReference type="Proteomes" id="UP000812277"/>
    </source>
</evidence>
<keyword evidence="3" id="KW-0805">Transcription regulation</keyword>
<dbReference type="Pfam" id="PF00486">
    <property type="entry name" value="Trans_reg_C"/>
    <property type="match status" value="1"/>
</dbReference>
<dbReference type="SMART" id="SM00862">
    <property type="entry name" value="Trans_reg_C"/>
    <property type="match status" value="1"/>
</dbReference>
<comment type="caution">
    <text evidence="10">The sequence shown here is derived from an EMBL/GenBank/DDBJ whole genome shotgun (WGS) entry which is preliminary data.</text>
</comment>
<dbReference type="Gene3D" id="1.10.10.10">
    <property type="entry name" value="Winged helix-like DNA-binding domain superfamily/Winged helix DNA-binding domain"/>
    <property type="match status" value="1"/>
</dbReference>
<feature type="domain" description="OmpR/PhoB-type" evidence="9">
    <location>
        <begin position="127"/>
        <end position="225"/>
    </location>
</feature>
<evidence type="ECO:0000256" key="6">
    <source>
        <dbReference type="PROSITE-ProRule" id="PRU00169"/>
    </source>
</evidence>
<keyword evidence="1 6" id="KW-0597">Phosphoprotein</keyword>
<organism evidence="10 11">
    <name type="scientific">Paenibacillus oenotherae</name>
    <dbReference type="NCBI Taxonomy" id="1435645"/>
    <lineage>
        <taxon>Bacteria</taxon>
        <taxon>Bacillati</taxon>
        <taxon>Bacillota</taxon>
        <taxon>Bacilli</taxon>
        <taxon>Bacillales</taxon>
        <taxon>Paenibacillaceae</taxon>
        <taxon>Paenibacillus</taxon>
    </lineage>
</organism>
<dbReference type="EMBL" id="JAHZIJ010000009">
    <property type="protein sequence ID" value="MBW7475866.1"/>
    <property type="molecule type" value="Genomic_DNA"/>
</dbReference>
<dbReference type="PANTHER" id="PTHR48111:SF22">
    <property type="entry name" value="REGULATOR OF RPOS"/>
    <property type="match status" value="1"/>
</dbReference>
<feature type="DNA-binding region" description="OmpR/PhoB-type" evidence="7">
    <location>
        <begin position="127"/>
        <end position="225"/>
    </location>
</feature>
<dbReference type="Gene3D" id="3.40.50.2300">
    <property type="match status" value="1"/>
</dbReference>
<dbReference type="CDD" id="cd00383">
    <property type="entry name" value="trans_reg_C"/>
    <property type="match status" value="1"/>
</dbReference>
<evidence type="ECO:0000256" key="4">
    <source>
        <dbReference type="ARBA" id="ARBA00023125"/>
    </source>
</evidence>
<dbReference type="SUPFAM" id="SSF46894">
    <property type="entry name" value="C-terminal effector domain of the bipartite response regulators"/>
    <property type="match status" value="1"/>
</dbReference>
<dbReference type="InterPro" id="IPR036388">
    <property type="entry name" value="WH-like_DNA-bd_sf"/>
</dbReference>
<evidence type="ECO:0000256" key="7">
    <source>
        <dbReference type="PROSITE-ProRule" id="PRU01091"/>
    </source>
</evidence>
<reference evidence="10 11" key="1">
    <citation type="submission" date="2021-07" db="EMBL/GenBank/DDBJ databases">
        <title>Paenibacillus radiodurans sp. nov., isolated from the southeastern edge of Tengger Desert.</title>
        <authorList>
            <person name="Zhang G."/>
        </authorList>
    </citation>
    <scope>NUCLEOTIDE SEQUENCE [LARGE SCALE GENOMIC DNA]</scope>
    <source>
        <strain evidence="10 11">DT7-4</strain>
    </source>
</reference>
<proteinExistence type="predicted"/>
<gene>
    <name evidence="10" type="ORF">K0T92_14055</name>
</gene>
<accession>A0ABS7D8G5</accession>
<dbReference type="SMART" id="SM00448">
    <property type="entry name" value="REC"/>
    <property type="match status" value="1"/>
</dbReference>
<evidence type="ECO:0000313" key="10">
    <source>
        <dbReference type="EMBL" id="MBW7475866.1"/>
    </source>
</evidence>
<evidence type="ECO:0000256" key="5">
    <source>
        <dbReference type="ARBA" id="ARBA00023163"/>
    </source>
</evidence>
<dbReference type="PANTHER" id="PTHR48111">
    <property type="entry name" value="REGULATOR OF RPOS"/>
    <property type="match status" value="1"/>
</dbReference>
<feature type="domain" description="Response regulatory" evidence="8">
    <location>
        <begin position="3"/>
        <end position="116"/>
    </location>
</feature>
<evidence type="ECO:0000256" key="2">
    <source>
        <dbReference type="ARBA" id="ARBA00023012"/>
    </source>
</evidence>
<dbReference type="InterPro" id="IPR001789">
    <property type="entry name" value="Sig_transdc_resp-reg_receiver"/>
</dbReference>
<dbReference type="Gene3D" id="6.10.250.690">
    <property type="match status" value="1"/>
</dbReference>
<protein>
    <submittedName>
        <fullName evidence="10">Response regulator transcription factor</fullName>
    </submittedName>
</protein>
<keyword evidence="11" id="KW-1185">Reference proteome</keyword>
<dbReference type="Pfam" id="PF00072">
    <property type="entry name" value="Response_reg"/>
    <property type="match status" value="1"/>
</dbReference>
<evidence type="ECO:0000256" key="1">
    <source>
        <dbReference type="ARBA" id="ARBA00022553"/>
    </source>
</evidence>
<dbReference type="RefSeq" id="WP_219873108.1">
    <property type="nucleotide sequence ID" value="NZ_JAHZIJ010000009.1"/>
</dbReference>